<dbReference type="EMBL" id="JAVRRJ010000001">
    <property type="protein sequence ID" value="KAK5090236.1"/>
    <property type="molecule type" value="Genomic_DNA"/>
</dbReference>
<protein>
    <submittedName>
        <fullName evidence="2">Uncharacterized protein</fullName>
    </submittedName>
</protein>
<name>A0AAN7TAB4_9EURO</name>
<dbReference type="Proteomes" id="UP001309876">
    <property type="component" value="Unassembled WGS sequence"/>
</dbReference>
<feature type="compositionally biased region" description="Polar residues" evidence="1">
    <location>
        <begin position="28"/>
        <end position="49"/>
    </location>
</feature>
<reference evidence="2 3" key="1">
    <citation type="submission" date="2023-08" db="EMBL/GenBank/DDBJ databases">
        <title>Black Yeasts Isolated from many extreme environments.</title>
        <authorList>
            <person name="Coleine C."/>
            <person name="Stajich J.E."/>
            <person name="Selbmann L."/>
        </authorList>
    </citation>
    <scope>NUCLEOTIDE SEQUENCE [LARGE SCALE GENOMIC DNA]</scope>
    <source>
        <strain evidence="2 3">CCFEE 5910</strain>
    </source>
</reference>
<evidence type="ECO:0000313" key="3">
    <source>
        <dbReference type="Proteomes" id="UP001309876"/>
    </source>
</evidence>
<evidence type="ECO:0000256" key="1">
    <source>
        <dbReference type="SAM" id="MobiDB-lite"/>
    </source>
</evidence>
<accession>A0AAN7TAB4</accession>
<organism evidence="2 3">
    <name type="scientific">Lithohypha guttulata</name>
    <dbReference type="NCBI Taxonomy" id="1690604"/>
    <lineage>
        <taxon>Eukaryota</taxon>
        <taxon>Fungi</taxon>
        <taxon>Dikarya</taxon>
        <taxon>Ascomycota</taxon>
        <taxon>Pezizomycotina</taxon>
        <taxon>Eurotiomycetes</taxon>
        <taxon>Chaetothyriomycetidae</taxon>
        <taxon>Chaetothyriales</taxon>
        <taxon>Trichomeriaceae</taxon>
        <taxon>Lithohypha</taxon>
    </lineage>
</organism>
<comment type="caution">
    <text evidence="2">The sequence shown here is derived from an EMBL/GenBank/DDBJ whole genome shotgun (WGS) entry which is preliminary data.</text>
</comment>
<evidence type="ECO:0000313" key="2">
    <source>
        <dbReference type="EMBL" id="KAK5090236.1"/>
    </source>
</evidence>
<feature type="region of interest" description="Disordered" evidence="1">
    <location>
        <begin position="27"/>
        <end position="61"/>
    </location>
</feature>
<proteinExistence type="predicted"/>
<gene>
    <name evidence="2" type="ORF">LTR05_000407</name>
</gene>
<sequence>MFQGKPRDPRFKPGDFVHASAVPIVRPSKSSSINPVQHSSPFATTSNHPSRPEGSFENGLTLPPTTLYRVAKVKQSTTDASLHGYVLQPAEQERFTFNVTEEQLIATTPFNIGDIVRRKTDPTARDMWKVKGRGVRLVGETQKPKSGLTAPMLTTDRARRGASEAPPTLYESIKANMDQPVFVATVLVEDELELPKEMDAEDLVVVNDEQKRKWFSG</sequence>
<keyword evidence="3" id="KW-1185">Reference proteome</keyword>
<dbReference type="AlphaFoldDB" id="A0AAN7TAB4"/>